<protein>
    <recommendedName>
        <fullName evidence="10">Glycerol-3-phosphate acyltransferase</fullName>
    </recommendedName>
    <alternativeName>
        <fullName evidence="10">Acyl-PO4 G3P acyltransferase</fullName>
    </alternativeName>
    <alternativeName>
        <fullName evidence="10">Acyl-phosphate--glycerol-3-phosphate acyltransferase</fullName>
    </alternativeName>
    <alternativeName>
        <fullName evidence="10">G3P acyltransferase</fullName>
        <shortName evidence="10">GPAT</shortName>
        <ecNumber evidence="10">2.3.1.275</ecNumber>
    </alternativeName>
    <alternativeName>
        <fullName evidence="10">Lysophosphatidic acid synthase</fullName>
        <shortName evidence="10">LPA synthase</shortName>
    </alternativeName>
</protein>
<feature type="transmembrane region" description="Helical" evidence="10">
    <location>
        <begin position="143"/>
        <end position="162"/>
    </location>
</feature>
<dbReference type="OrthoDB" id="9777124at2"/>
<dbReference type="HAMAP" id="MF_01043">
    <property type="entry name" value="PlsY"/>
    <property type="match status" value="1"/>
</dbReference>
<dbReference type="PANTHER" id="PTHR30309">
    <property type="entry name" value="INNER MEMBRANE PROTEIN YGIH"/>
    <property type="match status" value="1"/>
</dbReference>
<feature type="transmembrane region" description="Helical" evidence="10">
    <location>
        <begin position="50"/>
        <end position="72"/>
    </location>
</feature>
<dbReference type="RefSeq" id="WP_122030672.1">
    <property type="nucleotide sequence ID" value="NZ_LS483254.1"/>
</dbReference>
<dbReference type="SMART" id="SM01207">
    <property type="entry name" value="G3P_acyltransf"/>
    <property type="match status" value="1"/>
</dbReference>
<keyword evidence="2 10" id="KW-0444">Lipid biosynthesis</keyword>
<evidence type="ECO:0000256" key="2">
    <source>
        <dbReference type="ARBA" id="ARBA00022516"/>
    </source>
</evidence>
<keyword evidence="7 10" id="KW-0472">Membrane</keyword>
<keyword evidence="8 10" id="KW-0594">Phospholipid biosynthesis</keyword>
<evidence type="ECO:0000313" key="11">
    <source>
        <dbReference type="EMBL" id="SQD92454.1"/>
    </source>
</evidence>
<dbReference type="InterPro" id="IPR003811">
    <property type="entry name" value="G3P_acylTferase_PlsY"/>
</dbReference>
<keyword evidence="3 10" id="KW-0808">Transferase</keyword>
<gene>
    <name evidence="10 11" type="primary">plsY</name>
    <name evidence="11" type="ORF">BARAN1_0429</name>
</gene>
<comment type="catalytic activity">
    <reaction evidence="10">
        <text>an acyl phosphate + sn-glycerol 3-phosphate = a 1-acyl-sn-glycero-3-phosphate + phosphate</text>
        <dbReference type="Rhea" id="RHEA:34075"/>
        <dbReference type="ChEBI" id="CHEBI:43474"/>
        <dbReference type="ChEBI" id="CHEBI:57597"/>
        <dbReference type="ChEBI" id="CHEBI:57970"/>
        <dbReference type="ChEBI" id="CHEBI:59918"/>
        <dbReference type="EC" id="2.3.1.275"/>
    </reaction>
</comment>
<keyword evidence="9 10" id="KW-1208">Phospholipid metabolism</keyword>
<comment type="similarity">
    <text evidence="10">Belongs to the PlsY family.</text>
</comment>
<keyword evidence="4 10" id="KW-0812">Transmembrane</keyword>
<keyword evidence="11" id="KW-0012">Acyltransferase</keyword>
<dbReference type="Pfam" id="PF02660">
    <property type="entry name" value="G3P_acyltransf"/>
    <property type="match status" value="1"/>
</dbReference>
<dbReference type="Proteomes" id="UP000249818">
    <property type="component" value="Chromosome BARAN1"/>
</dbReference>
<evidence type="ECO:0000313" key="12">
    <source>
        <dbReference type="Proteomes" id="UP000249818"/>
    </source>
</evidence>
<dbReference type="PANTHER" id="PTHR30309:SF0">
    <property type="entry name" value="GLYCEROL-3-PHOSPHATE ACYLTRANSFERASE-RELATED"/>
    <property type="match status" value="1"/>
</dbReference>
<evidence type="ECO:0000256" key="7">
    <source>
        <dbReference type="ARBA" id="ARBA00023136"/>
    </source>
</evidence>
<keyword evidence="6 10" id="KW-0443">Lipid metabolism</keyword>
<evidence type="ECO:0000256" key="6">
    <source>
        <dbReference type="ARBA" id="ARBA00023098"/>
    </source>
</evidence>
<feature type="transmembrane region" description="Helical" evidence="10">
    <location>
        <begin position="6"/>
        <end position="29"/>
    </location>
</feature>
<proteinExistence type="inferred from homology"/>
<sequence length="215" mass="22393">MGVISYAFIVAAGYLLGGIPTAFLIGRLWGVDIRRVGSGNVGATNALRTLGWKAGITVMALDVAKGYLAAGLLPLLPVWEGERVYLGMAAGVAAILGHVFTPYLRFRGGKGVAAAAGVLAALAPLPTAIAAGAFALVAFGTGIVSLASLTAAVALPVAAFLLDRTAAYAVHPAVRAVTVGLVPFIFYTHRQNIRRLIAGKENRFRRPWERRSGRG</sequence>
<evidence type="ECO:0000256" key="3">
    <source>
        <dbReference type="ARBA" id="ARBA00022679"/>
    </source>
</evidence>
<name>A0A2X3MKN8_9BACT</name>
<comment type="subunit">
    <text evidence="10">Probably interacts with PlsX.</text>
</comment>
<dbReference type="AlphaFoldDB" id="A0A2X3MKN8"/>
<feature type="transmembrane region" description="Helical" evidence="10">
    <location>
        <begin position="84"/>
        <end position="104"/>
    </location>
</feature>
<dbReference type="GO" id="GO:0008654">
    <property type="term" value="P:phospholipid biosynthetic process"/>
    <property type="evidence" value="ECO:0007669"/>
    <property type="project" value="UniProtKB-UniRule"/>
</dbReference>
<feature type="transmembrane region" description="Helical" evidence="10">
    <location>
        <begin position="111"/>
        <end position="137"/>
    </location>
</feature>
<evidence type="ECO:0000256" key="10">
    <source>
        <dbReference type="HAMAP-Rule" id="MF_01043"/>
    </source>
</evidence>
<dbReference type="KEGG" id="bana:BARAN1_0429"/>
<reference evidence="12" key="1">
    <citation type="submission" date="2018-05" db="EMBL/GenBank/DDBJ databases">
        <authorList>
            <person name="Hao L."/>
        </authorList>
    </citation>
    <scope>NUCLEOTIDE SEQUENCE [LARGE SCALE GENOMIC DNA]</scope>
</reference>
<evidence type="ECO:0000256" key="9">
    <source>
        <dbReference type="ARBA" id="ARBA00023264"/>
    </source>
</evidence>
<dbReference type="EMBL" id="LS483254">
    <property type="protein sequence ID" value="SQD92454.1"/>
    <property type="molecule type" value="Genomic_DNA"/>
</dbReference>
<comment type="pathway">
    <text evidence="10">Lipid metabolism; phospholipid metabolism.</text>
</comment>
<dbReference type="NCBIfam" id="TIGR00023">
    <property type="entry name" value="glycerol-3-phosphate 1-O-acyltransferase PlsY"/>
    <property type="match status" value="1"/>
</dbReference>
<accession>A0A2X3MKN8</accession>
<evidence type="ECO:0000256" key="4">
    <source>
        <dbReference type="ARBA" id="ARBA00022692"/>
    </source>
</evidence>
<evidence type="ECO:0000256" key="8">
    <source>
        <dbReference type="ARBA" id="ARBA00023209"/>
    </source>
</evidence>
<comment type="subcellular location">
    <subcellularLocation>
        <location evidence="10">Cell membrane</location>
        <topology evidence="10">Multi-pass membrane protein</topology>
    </subcellularLocation>
</comment>
<keyword evidence="12" id="KW-1185">Reference proteome</keyword>
<evidence type="ECO:0000256" key="1">
    <source>
        <dbReference type="ARBA" id="ARBA00022475"/>
    </source>
</evidence>
<keyword evidence="5 10" id="KW-1133">Transmembrane helix</keyword>
<dbReference type="EC" id="2.3.1.275" evidence="10"/>
<keyword evidence="1 10" id="KW-1003">Cell membrane</keyword>
<evidence type="ECO:0000256" key="5">
    <source>
        <dbReference type="ARBA" id="ARBA00022989"/>
    </source>
</evidence>
<dbReference type="UniPathway" id="UPA00085"/>
<dbReference type="GO" id="GO:0005886">
    <property type="term" value="C:plasma membrane"/>
    <property type="evidence" value="ECO:0007669"/>
    <property type="project" value="UniProtKB-SubCell"/>
</dbReference>
<dbReference type="GO" id="GO:0043772">
    <property type="term" value="F:acyl-phosphate glycerol-3-phosphate acyltransferase activity"/>
    <property type="evidence" value="ECO:0007669"/>
    <property type="project" value="UniProtKB-UniRule"/>
</dbReference>
<comment type="function">
    <text evidence="10">Catalyzes the transfer of an acyl group from acyl-phosphate (acyl-PO(4)) to glycerol-3-phosphate (G3P) to form lysophosphatidic acid (LPA). This enzyme utilizes acyl-phosphate as fatty acyl donor, but not acyl-CoA or acyl-ACP.</text>
</comment>
<organism evidence="11 12">
    <name type="scientific">Candidatus Bipolaricaulis anaerobius</name>
    <dbReference type="NCBI Taxonomy" id="2026885"/>
    <lineage>
        <taxon>Bacteria</taxon>
        <taxon>Candidatus Bipolaricaulota</taxon>
        <taxon>Candidatus Bipolaricaulia</taxon>
        <taxon>Candidatus Bipolaricaulales</taxon>
        <taxon>Candidatus Bipolaricaulaceae</taxon>
        <taxon>Candidatus Bipolaricaulis</taxon>
    </lineage>
</organism>